<dbReference type="InParanoid" id="A0A0H2S109"/>
<dbReference type="STRING" id="27342.A0A0H2S109"/>
<feature type="coiled-coil region" evidence="2">
    <location>
        <begin position="408"/>
        <end position="442"/>
    </location>
</feature>
<protein>
    <submittedName>
        <fullName evidence="5">SHQ1-domain-containing protein</fullName>
    </submittedName>
</protein>
<dbReference type="GO" id="GO:0000493">
    <property type="term" value="P:box H/ACA snoRNP assembly"/>
    <property type="evidence" value="ECO:0007669"/>
    <property type="project" value="InterPro"/>
</dbReference>
<evidence type="ECO:0000256" key="3">
    <source>
        <dbReference type="SAM" id="MobiDB-lite"/>
    </source>
</evidence>
<evidence type="ECO:0000313" key="6">
    <source>
        <dbReference type="Proteomes" id="UP000053477"/>
    </source>
</evidence>
<dbReference type="InterPro" id="IPR008978">
    <property type="entry name" value="HSP20-like_chaperone"/>
</dbReference>
<dbReference type="GO" id="GO:0051082">
    <property type="term" value="F:unfolded protein binding"/>
    <property type="evidence" value="ECO:0007669"/>
    <property type="project" value="TreeGrafter"/>
</dbReference>
<dbReference type="SUPFAM" id="SSF49764">
    <property type="entry name" value="HSP20-like chaperones"/>
    <property type="match status" value="1"/>
</dbReference>
<evidence type="ECO:0000313" key="5">
    <source>
        <dbReference type="EMBL" id="KLO10716.1"/>
    </source>
</evidence>
<dbReference type="Proteomes" id="UP000053477">
    <property type="component" value="Unassembled WGS sequence"/>
</dbReference>
<proteinExistence type="inferred from homology"/>
<dbReference type="GO" id="GO:0005654">
    <property type="term" value="C:nucleoplasm"/>
    <property type="evidence" value="ECO:0007669"/>
    <property type="project" value="TreeGrafter"/>
</dbReference>
<dbReference type="GO" id="GO:0005737">
    <property type="term" value="C:cytoplasm"/>
    <property type="evidence" value="ECO:0007669"/>
    <property type="project" value="TreeGrafter"/>
</dbReference>
<keyword evidence="2" id="KW-0175">Coiled coil</keyword>
<dbReference type="InterPro" id="IPR048696">
    <property type="entry name" value="SHQ1-like_CS"/>
</dbReference>
<feature type="compositionally biased region" description="Low complexity" evidence="3">
    <location>
        <begin position="462"/>
        <end position="497"/>
    </location>
</feature>
<dbReference type="InterPro" id="IPR007052">
    <property type="entry name" value="CS_dom"/>
</dbReference>
<feature type="region of interest" description="Disordered" evidence="3">
    <location>
        <begin position="444"/>
        <end position="497"/>
    </location>
</feature>
<keyword evidence="6" id="KW-1185">Reference proteome</keyword>
<sequence length="497" mass="55796">MITPKFNCSQTETSVIVNLYTPAIRASDVEIHVEECLLSVHVNPYFLRLHFPGPVVEDDASSARYDAGTGYLTVTLAKVNQGEDFKDLDILASLLAPPRSEPSTSRPVIEVIGGEEAGEESLTKDEREILEAAENDWHLPQHPADDESIHIATRHYYGFLDMYTGYFNHVSHTENEVNELGADVEKLTPRERRERRIKHENEKWDEDHYMADFADDDMIQELISYRFSSESPFSRSSSPIAFTEEEDLIMLRLPTKEYLTTHLQAHNIYLTLMTLLASYAYESRTTQNDPTPESAWTICSLTPAFSALDPPPYPTSPPVISPSHSNEFTSSELQSTLIPFIRRAIAFPLYRNFALAKQCIRDVSNALCRGKRGVLRALLGLKDILDGHEVYYIYSKIWVDDMCSWVSRSASESKLQEVGELLNNLEIEKDAIEWDLQALEDVTRNASNRAPDSDDEDEDSSTRSISESETDSISPPTSSSSSSTTLSSSISSDAGTV</sequence>
<comment type="similarity">
    <text evidence="1">Belongs to the SHQ1 family.</text>
</comment>
<dbReference type="CDD" id="cd06463">
    <property type="entry name" value="p23_like"/>
    <property type="match status" value="1"/>
</dbReference>
<dbReference type="AlphaFoldDB" id="A0A0H2S109"/>
<accession>A0A0H2S109</accession>
<dbReference type="InterPro" id="IPR039742">
    <property type="entry name" value="Shq1"/>
</dbReference>
<name>A0A0H2S109_9AGAM</name>
<dbReference type="PROSITE" id="PS51203">
    <property type="entry name" value="CS"/>
    <property type="match status" value="1"/>
</dbReference>
<dbReference type="PANTHER" id="PTHR12967:SF0">
    <property type="entry name" value="PROTEIN SHQ1 HOMOLOG"/>
    <property type="match status" value="1"/>
</dbReference>
<evidence type="ECO:0000259" key="4">
    <source>
        <dbReference type="PROSITE" id="PS51203"/>
    </source>
</evidence>
<gene>
    <name evidence="5" type="ORF">SCHPADRAFT_832117</name>
</gene>
<dbReference type="Gene3D" id="2.60.40.790">
    <property type="match status" value="1"/>
</dbReference>
<dbReference type="FunCoup" id="A0A0H2S109">
    <property type="interactions" value="627"/>
</dbReference>
<feature type="domain" description="CS" evidence="4">
    <location>
        <begin position="1"/>
        <end position="89"/>
    </location>
</feature>
<organism evidence="5 6">
    <name type="scientific">Schizopora paradoxa</name>
    <dbReference type="NCBI Taxonomy" id="27342"/>
    <lineage>
        <taxon>Eukaryota</taxon>
        <taxon>Fungi</taxon>
        <taxon>Dikarya</taxon>
        <taxon>Basidiomycota</taxon>
        <taxon>Agaricomycotina</taxon>
        <taxon>Agaricomycetes</taxon>
        <taxon>Hymenochaetales</taxon>
        <taxon>Schizoporaceae</taxon>
        <taxon>Schizopora</taxon>
    </lineage>
</organism>
<reference evidence="5 6" key="1">
    <citation type="submission" date="2015-04" db="EMBL/GenBank/DDBJ databases">
        <title>Complete genome sequence of Schizopora paradoxa KUC8140, a cosmopolitan wood degrader in East Asia.</title>
        <authorList>
            <consortium name="DOE Joint Genome Institute"/>
            <person name="Min B."/>
            <person name="Park H."/>
            <person name="Jang Y."/>
            <person name="Kim J.-J."/>
            <person name="Kim K.H."/>
            <person name="Pangilinan J."/>
            <person name="Lipzen A."/>
            <person name="Riley R."/>
            <person name="Grigoriev I.V."/>
            <person name="Spatafora J.W."/>
            <person name="Choi I.-G."/>
        </authorList>
    </citation>
    <scope>NUCLEOTIDE SEQUENCE [LARGE SCALE GENOMIC DNA]</scope>
    <source>
        <strain evidence="5 6">KUC8140</strain>
    </source>
</reference>
<dbReference type="PANTHER" id="PTHR12967">
    <property type="entry name" value="PROTEIN SHQ1 HOMOLOG"/>
    <property type="match status" value="1"/>
</dbReference>
<dbReference type="EMBL" id="KQ086019">
    <property type="protein sequence ID" value="KLO10716.1"/>
    <property type="molecule type" value="Genomic_DNA"/>
</dbReference>
<evidence type="ECO:0000256" key="2">
    <source>
        <dbReference type="SAM" id="Coils"/>
    </source>
</evidence>
<dbReference type="InterPro" id="IPR007009">
    <property type="entry name" value="Shq1_C"/>
</dbReference>
<dbReference type="Pfam" id="PF04925">
    <property type="entry name" value="SHQ1"/>
    <property type="match status" value="1"/>
</dbReference>
<dbReference type="Pfam" id="PF21413">
    <property type="entry name" value="SHQ1-like_CS"/>
    <property type="match status" value="1"/>
</dbReference>
<dbReference type="OrthoDB" id="73639at2759"/>
<evidence type="ECO:0000256" key="1">
    <source>
        <dbReference type="ARBA" id="ARBA00005607"/>
    </source>
</evidence>